<organism evidence="1 2">
    <name type="scientific">Parascaris univalens</name>
    <name type="common">Nematode worm</name>
    <dbReference type="NCBI Taxonomy" id="6257"/>
    <lineage>
        <taxon>Eukaryota</taxon>
        <taxon>Metazoa</taxon>
        <taxon>Ecdysozoa</taxon>
        <taxon>Nematoda</taxon>
        <taxon>Chromadorea</taxon>
        <taxon>Rhabditida</taxon>
        <taxon>Spirurina</taxon>
        <taxon>Ascaridomorpha</taxon>
        <taxon>Ascaridoidea</taxon>
        <taxon>Ascarididae</taxon>
        <taxon>Parascaris</taxon>
    </lineage>
</organism>
<proteinExistence type="predicted"/>
<evidence type="ECO:0000313" key="2">
    <source>
        <dbReference type="WBParaSite" id="PgR066_g011_t01"/>
    </source>
</evidence>
<dbReference type="WBParaSite" id="PgR066_g011_t01">
    <property type="protein sequence ID" value="PgR066_g011_t01"/>
    <property type="gene ID" value="PgR066_g011"/>
</dbReference>
<reference evidence="2" key="1">
    <citation type="submission" date="2022-11" db="UniProtKB">
        <authorList>
            <consortium name="WormBaseParasite"/>
        </authorList>
    </citation>
    <scope>IDENTIFICATION</scope>
</reference>
<accession>A0A915BXH7</accession>
<protein>
    <submittedName>
        <fullName evidence="2">Bm3820</fullName>
    </submittedName>
</protein>
<evidence type="ECO:0000313" key="1">
    <source>
        <dbReference type="Proteomes" id="UP000887569"/>
    </source>
</evidence>
<sequence length="36" mass="3919">MNPSYHLLQEIKLTEVVTAVSGMFLKEALKNAAAVT</sequence>
<dbReference type="AlphaFoldDB" id="A0A915BXH7"/>
<keyword evidence="1" id="KW-1185">Reference proteome</keyword>
<name>A0A915BXH7_PARUN</name>
<dbReference type="Proteomes" id="UP000887569">
    <property type="component" value="Unplaced"/>
</dbReference>